<dbReference type="InterPro" id="IPR007268">
    <property type="entry name" value="Rad9/Ddc1"/>
</dbReference>
<comment type="similarity">
    <text evidence="2 10">Belongs to the rad9 family.</text>
</comment>
<name>A0A914XBF3_9BILA</name>
<proteinExistence type="inferred from homology"/>
<dbReference type="Proteomes" id="UP000887566">
    <property type="component" value="Unplaced"/>
</dbReference>
<comment type="subcellular location">
    <subcellularLocation>
        <location evidence="1">Nucleus</location>
    </subcellularLocation>
</comment>
<evidence type="ECO:0000256" key="10">
    <source>
        <dbReference type="PIRNR" id="PIRNR009303"/>
    </source>
</evidence>
<dbReference type="PANTHER" id="PTHR15237">
    <property type="entry name" value="DNA REPAIR PROTEIN RAD9"/>
    <property type="match status" value="1"/>
</dbReference>
<dbReference type="InterPro" id="IPR026584">
    <property type="entry name" value="Rad9"/>
</dbReference>
<evidence type="ECO:0000256" key="5">
    <source>
        <dbReference type="ARBA" id="ARBA00022763"/>
    </source>
</evidence>
<dbReference type="InterPro" id="IPR046938">
    <property type="entry name" value="DNA_clamp_sf"/>
</dbReference>
<evidence type="ECO:0000256" key="7">
    <source>
        <dbReference type="ARBA" id="ARBA00022839"/>
    </source>
</evidence>
<evidence type="ECO:0000256" key="1">
    <source>
        <dbReference type="ARBA" id="ARBA00004123"/>
    </source>
</evidence>
<keyword evidence="8" id="KW-0539">Nucleus</keyword>
<organism evidence="12 13">
    <name type="scientific">Plectus sambesii</name>
    <dbReference type="NCBI Taxonomy" id="2011161"/>
    <lineage>
        <taxon>Eukaryota</taxon>
        <taxon>Metazoa</taxon>
        <taxon>Ecdysozoa</taxon>
        <taxon>Nematoda</taxon>
        <taxon>Chromadorea</taxon>
        <taxon>Plectida</taxon>
        <taxon>Plectina</taxon>
        <taxon>Plectoidea</taxon>
        <taxon>Plectidae</taxon>
        <taxon>Plectus</taxon>
    </lineage>
</organism>
<evidence type="ECO:0000256" key="4">
    <source>
        <dbReference type="ARBA" id="ARBA00022722"/>
    </source>
</evidence>
<dbReference type="WBParaSite" id="PSAMB.scaffold7243size7962.g29812.t1">
    <property type="protein sequence ID" value="PSAMB.scaffold7243size7962.g29812.t1"/>
    <property type="gene ID" value="PSAMB.scaffold7243size7962.g29812"/>
</dbReference>
<comment type="function">
    <text evidence="9">Component of the 9-1-1 cell-cycle checkpoint response complex that plays a major role in DNA repair. The 9-1-1 complex is recruited to DNA lesion upon damage by the RAD17-replication factor C (RFC) clamp loader complex. Acts then as a sliding clamp platform on DNA for several proteins involved in long-patch base excision repair (LP-BER). The 9-1-1 complex stimulates DNA polymerase beta (POLB) activity by increasing its affinity for the 3'-OH end of the primer-template and stabilizes POLB to those sites where LP-BER proceeds; endonuclease FEN1 cleavage activity on substrates with double, nick, or gap flaps of distinct sequences and lengths; and DNA ligase I (LIG1) on long-patch base excision repair substrates. The 9-1-1 complex is necessary for the recruitment of RHNO1 to sites of double-stranded breaks (DSB) occurring during the S phase. RAD9A possesses 3'-&gt;5' double stranded DNA exonuclease activity.</text>
</comment>
<feature type="region of interest" description="Disordered" evidence="11">
    <location>
        <begin position="380"/>
        <end position="427"/>
    </location>
</feature>
<protein>
    <recommendedName>
        <fullName evidence="10">Cell cycle checkpoint control protein</fullName>
    </recommendedName>
</protein>
<dbReference type="AlphaFoldDB" id="A0A914XBF3"/>
<dbReference type="GO" id="GO:0071479">
    <property type="term" value="P:cellular response to ionizing radiation"/>
    <property type="evidence" value="ECO:0007669"/>
    <property type="project" value="TreeGrafter"/>
</dbReference>
<evidence type="ECO:0000256" key="6">
    <source>
        <dbReference type="ARBA" id="ARBA00022801"/>
    </source>
</evidence>
<dbReference type="FunFam" id="3.70.10.10:FF:000005">
    <property type="entry name" value="Cell cycle checkpoint control protein"/>
    <property type="match status" value="1"/>
</dbReference>
<reference evidence="13" key="1">
    <citation type="submission" date="2022-11" db="UniProtKB">
        <authorList>
            <consortium name="WormBaseParasite"/>
        </authorList>
    </citation>
    <scope>IDENTIFICATION</scope>
</reference>
<keyword evidence="4" id="KW-0540">Nuclease</keyword>
<dbReference type="PANTHER" id="PTHR15237:SF0">
    <property type="entry name" value="CELL CYCLE CHECKPOINT CONTROL PROTEIN"/>
    <property type="match status" value="1"/>
</dbReference>
<evidence type="ECO:0000256" key="8">
    <source>
        <dbReference type="ARBA" id="ARBA00023242"/>
    </source>
</evidence>
<dbReference type="GO" id="GO:0004527">
    <property type="term" value="F:exonuclease activity"/>
    <property type="evidence" value="ECO:0007669"/>
    <property type="project" value="UniProtKB-KW"/>
</dbReference>
<keyword evidence="6" id="KW-0378">Hydrolase</keyword>
<dbReference type="GO" id="GO:0006281">
    <property type="term" value="P:DNA repair"/>
    <property type="evidence" value="ECO:0007669"/>
    <property type="project" value="UniProtKB-UniRule"/>
</dbReference>
<dbReference type="GO" id="GO:0031573">
    <property type="term" value="P:mitotic intra-S DNA damage checkpoint signaling"/>
    <property type="evidence" value="ECO:0007669"/>
    <property type="project" value="TreeGrafter"/>
</dbReference>
<evidence type="ECO:0000256" key="2">
    <source>
        <dbReference type="ARBA" id="ARBA00008494"/>
    </source>
</evidence>
<keyword evidence="7" id="KW-0269">Exonuclease</keyword>
<evidence type="ECO:0000256" key="11">
    <source>
        <dbReference type="SAM" id="MobiDB-lite"/>
    </source>
</evidence>
<keyword evidence="12" id="KW-1185">Reference proteome</keyword>
<dbReference type="GO" id="GO:0000076">
    <property type="term" value="P:DNA replication checkpoint signaling"/>
    <property type="evidence" value="ECO:0007669"/>
    <property type="project" value="TreeGrafter"/>
</dbReference>
<dbReference type="GO" id="GO:0030896">
    <property type="term" value="C:checkpoint clamp complex"/>
    <property type="evidence" value="ECO:0007669"/>
    <property type="project" value="UniProtKB-UniRule"/>
</dbReference>
<accession>A0A914XBF3</accession>
<dbReference type="PIRSF" id="PIRSF009303">
    <property type="entry name" value="Cell_cycle_RAD9"/>
    <property type="match status" value="1"/>
</dbReference>
<dbReference type="Pfam" id="PF04139">
    <property type="entry name" value="Rad9"/>
    <property type="match status" value="1"/>
</dbReference>
<dbReference type="Gene3D" id="3.70.10.10">
    <property type="match status" value="1"/>
</dbReference>
<evidence type="ECO:0000256" key="9">
    <source>
        <dbReference type="ARBA" id="ARBA00059283"/>
    </source>
</evidence>
<evidence type="ECO:0000313" key="13">
    <source>
        <dbReference type="WBParaSite" id="PSAMB.scaffold7243size7962.g29812.t1"/>
    </source>
</evidence>
<evidence type="ECO:0000256" key="3">
    <source>
        <dbReference type="ARBA" id="ARBA00022553"/>
    </source>
</evidence>
<sequence>MVEAGDAEFSPAIEGPSSKAIRCVLQGNLKVFARAIMALAKVGDELLLEPTMHGLTLRAVNLSKSAYGCYLFSPSFFVEYEGGCGADMNASTADADESALCKISMKCAMSVFKAPQFMEKAVRSCLLNIDPSSDTMSVEMSLKYGVVKSYNIPFMTCGPGLRPMFDKSLAQNCIIDDSKCVLSALNNFGASTEEVTIGGAASELLIRNHLESEPDRSRVVKTEITLSKQDFERFAVSVFDDVTLCLKEFKAILVFADSLSMPVSFYFDSPGKPFMCSLESDMTFTGDFVIATLADLPGRASVQRRVAVGSNSQASSATSLAGGCDPLNSSAVENDRASSAVTRSIAVPRVLRSEQSIETLLSDPQTVSTKTVPETLLHSANPPVRVENDPPPAAQVDSLPPTEVDDGISDTVAGTPPPSPPPNKRFRSFFLGLSQQTFHASQIYKDAEVLAPDSDPEET</sequence>
<keyword evidence="5" id="KW-0227">DNA damage</keyword>
<keyword evidence="3" id="KW-0597">Phosphoprotein</keyword>
<evidence type="ECO:0000313" key="12">
    <source>
        <dbReference type="Proteomes" id="UP000887566"/>
    </source>
</evidence>
<dbReference type="SUPFAM" id="SSF55979">
    <property type="entry name" value="DNA clamp"/>
    <property type="match status" value="1"/>
</dbReference>